<name>A0AAD5WRT4_9PEZI</name>
<evidence type="ECO:0000256" key="1">
    <source>
        <dbReference type="SAM" id="MobiDB-lite"/>
    </source>
</evidence>
<feature type="region of interest" description="Disordered" evidence="1">
    <location>
        <begin position="70"/>
        <end position="169"/>
    </location>
</feature>
<feature type="compositionally biased region" description="Basic residues" evidence="1">
    <location>
        <begin position="70"/>
        <end position="81"/>
    </location>
</feature>
<evidence type="ECO:0000313" key="3">
    <source>
        <dbReference type="Proteomes" id="UP001201980"/>
    </source>
</evidence>
<feature type="compositionally biased region" description="Polar residues" evidence="1">
    <location>
        <begin position="142"/>
        <end position="157"/>
    </location>
</feature>
<reference evidence="2" key="1">
    <citation type="submission" date="2022-07" db="EMBL/GenBank/DDBJ databases">
        <title>Draft genome sequence of Zalerion maritima ATCC 34329, a (micro)plastics degrading marine fungus.</title>
        <authorList>
            <person name="Paco A."/>
            <person name="Goncalves M.F.M."/>
            <person name="Rocha-Santos T.A.P."/>
            <person name="Alves A."/>
        </authorList>
    </citation>
    <scope>NUCLEOTIDE SEQUENCE</scope>
    <source>
        <strain evidence="2">ATCC 34329</strain>
    </source>
</reference>
<dbReference type="EMBL" id="JAKWBI020000248">
    <property type="protein sequence ID" value="KAJ2898016.1"/>
    <property type="molecule type" value="Genomic_DNA"/>
</dbReference>
<accession>A0AAD5WRT4</accession>
<feature type="compositionally biased region" description="Low complexity" evidence="1">
    <location>
        <begin position="481"/>
        <end position="511"/>
    </location>
</feature>
<feature type="compositionally biased region" description="Low complexity" evidence="1">
    <location>
        <begin position="520"/>
        <end position="543"/>
    </location>
</feature>
<proteinExistence type="predicted"/>
<evidence type="ECO:0000313" key="2">
    <source>
        <dbReference type="EMBL" id="KAJ2898016.1"/>
    </source>
</evidence>
<dbReference type="Proteomes" id="UP001201980">
    <property type="component" value="Unassembled WGS sequence"/>
</dbReference>
<keyword evidence="3" id="KW-1185">Reference proteome</keyword>
<feature type="compositionally biased region" description="Polar residues" evidence="1">
    <location>
        <begin position="695"/>
        <end position="707"/>
    </location>
</feature>
<protein>
    <submittedName>
        <fullName evidence="2">Uncharacterized protein</fullName>
    </submittedName>
</protein>
<feature type="compositionally biased region" description="Low complexity" evidence="1">
    <location>
        <begin position="569"/>
        <end position="587"/>
    </location>
</feature>
<comment type="caution">
    <text evidence="2">The sequence shown here is derived from an EMBL/GenBank/DDBJ whole genome shotgun (WGS) entry which is preliminary data.</text>
</comment>
<gene>
    <name evidence="2" type="ORF">MKZ38_004234</name>
</gene>
<feature type="region of interest" description="Disordered" evidence="1">
    <location>
        <begin position="626"/>
        <end position="707"/>
    </location>
</feature>
<organism evidence="2 3">
    <name type="scientific">Zalerion maritima</name>
    <dbReference type="NCBI Taxonomy" id="339359"/>
    <lineage>
        <taxon>Eukaryota</taxon>
        <taxon>Fungi</taxon>
        <taxon>Dikarya</taxon>
        <taxon>Ascomycota</taxon>
        <taxon>Pezizomycotina</taxon>
        <taxon>Sordariomycetes</taxon>
        <taxon>Lulworthiomycetidae</taxon>
        <taxon>Lulworthiales</taxon>
        <taxon>Lulworthiaceae</taxon>
        <taxon>Zalerion</taxon>
    </lineage>
</organism>
<feature type="compositionally biased region" description="Low complexity" evidence="1">
    <location>
        <begin position="651"/>
        <end position="679"/>
    </location>
</feature>
<dbReference type="AlphaFoldDB" id="A0AAD5WRT4"/>
<sequence length="741" mass="81495">MSDNASGGETPQTSATAIKDRPCKFCGTPYTSSSLGRHYDQWIKPKNPKAPDGIHDVEEIRKLRGNITRRQPRNSLGRRRTSASINSPIGTPMPANATPDAENASEIATGRTRLPGYDPFQVGWQSTGVMNLPPSNDGDSEPSLNAAHTSQLNQTPSAAPGHGGLGRRNFSKMDAMKVQYDMRQKLKDATDRSRAAELALREILLSLKSARLPIDMGKSPFDFEPLSLDFPALCTHCLDVPPTLFSSNPHPTSTSWSVQPPDQKQFDGLKAYFNEEFRKWKVACQAATAVHSHDLAHHANSMPRAHAQDPKEIAEKGQRAAAELEKKVNEHLYSAWSVWNNLPIQRQAEIWNLEMCRAFGRERQKTEAHKDIDNRLRQELAKKAEEVENLTNLQQPREFKIQSPSSLLLDRNMIANWLDMADQGFKGLGFNMSDRNRDLNTLVQDSINKWAAAIQTRASVQKPLDLQGAAANAARPPQSLSTPASAAPVAPPKSTSASASTSVSAQPSAATNTTAPEPSQQTPVAQQQQQQHQPQSQPQMQRPNVQQTQNSPLRKKPLPPYRRTGTQSNPLAPNNNSANYAPVPAAPQRGKSAVPNAEMDIDHSSDQDADGDEEMDEDSFAAMSTPLVSQQQHSPLDVARARPSQQAVGMQAHQQHQQHQPHPQQQQQQQQQQHHQQAQRLISNDHRGAGVYMPGNSNGSSNQGLTQGMNMSTRQMMAYGSVMGTNHMGMSIGDHEGMHMG</sequence>
<feature type="region of interest" description="Disordered" evidence="1">
    <location>
        <begin position="467"/>
        <end position="592"/>
    </location>
</feature>